<comment type="similarity">
    <text evidence="3 7">Belongs to the IspD/TarI cytidylyltransferase family. IspD subfamily.</text>
</comment>
<feature type="site" description="Transition state stabilizer" evidence="7">
    <location>
        <position position="22"/>
    </location>
</feature>
<dbReference type="AlphaFoldDB" id="A0A0E2BNR9"/>
<evidence type="ECO:0000256" key="2">
    <source>
        <dbReference type="ARBA" id="ARBA00004787"/>
    </source>
</evidence>
<keyword evidence="9" id="KW-1185">Reference proteome</keyword>
<evidence type="ECO:0000313" key="9">
    <source>
        <dbReference type="Proteomes" id="UP000006329"/>
    </source>
</evidence>
<feature type="site" description="Positions MEP for the nucleophilic attack" evidence="7">
    <location>
        <position position="214"/>
    </location>
</feature>
<feature type="site" description="Positions MEP for the nucleophilic attack" evidence="7">
    <location>
        <position position="160"/>
    </location>
</feature>
<comment type="pathway">
    <text evidence="2 7">Isoprenoid biosynthesis; isopentenyl diphosphate biosynthesis via DXP pathway; isopentenyl diphosphate from 1-deoxy-D-xylulose 5-phosphate: step 2/6.</text>
</comment>
<dbReference type="UniPathway" id="UPA00056">
    <property type="reaction ID" value="UER00093"/>
</dbReference>
<dbReference type="Pfam" id="PF01128">
    <property type="entry name" value="IspD"/>
    <property type="match status" value="1"/>
</dbReference>
<dbReference type="GO" id="GO:0050518">
    <property type="term" value="F:2-C-methyl-D-erythritol 4-phosphate cytidylyltransferase activity"/>
    <property type="evidence" value="ECO:0007669"/>
    <property type="project" value="UniProtKB-UniRule"/>
</dbReference>
<gene>
    <name evidence="7" type="primary">ispD</name>
    <name evidence="8" type="ORF">LEP1GSC179_3802</name>
</gene>
<dbReference type="GO" id="GO:0005829">
    <property type="term" value="C:cytosol"/>
    <property type="evidence" value="ECO:0007669"/>
    <property type="project" value="TreeGrafter"/>
</dbReference>
<dbReference type="EMBL" id="AHON02000059">
    <property type="protein sequence ID" value="EKO33001.1"/>
    <property type="molecule type" value="Genomic_DNA"/>
</dbReference>
<dbReference type="PROSITE" id="PS01295">
    <property type="entry name" value="ISPD"/>
    <property type="match status" value="1"/>
</dbReference>
<dbReference type="InterPro" id="IPR034683">
    <property type="entry name" value="IspD/TarI"/>
</dbReference>
<dbReference type="CDD" id="cd02516">
    <property type="entry name" value="CDP-ME_synthetase"/>
    <property type="match status" value="1"/>
</dbReference>
<name>A0A0E2BNR9_9LEPT</name>
<dbReference type="Proteomes" id="UP000006329">
    <property type="component" value="Unassembled WGS sequence"/>
</dbReference>
<dbReference type="InterPro" id="IPR001228">
    <property type="entry name" value="IspD"/>
</dbReference>
<comment type="caution">
    <text evidence="8">The sequence shown here is derived from an EMBL/GenBank/DDBJ whole genome shotgun (WGS) entry which is preliminary data.</text>
</comment>
<keyword evidence="5 7" id="KW-0548">Nucleotidyltransferase</keyword>
<comment type="function">
    <text evidence="7">Catalyzes the formation of 4-diphosphocytidyl-2-C-methyl-D-erythritol from CTP and 2-C-methyl-D-erythritol 4-phosphate (MEP).</text>
</comment>
<dbReference type="SUPFAM" id="SSF53448">
    <property type="entry name" value="Nucleotide-diphospho-sugar transferases"/>
    <property type="match status" value="1"/>
</dbReference>
<keyword evidence="6 7" id="KW-0414">Isoprene biosynthesis</keyword>
<evidence type="ECO:0000256" key="1">
    <source>
        <dbReference type="ARBA" id="ARBA00001282"/>
    </source>
</evidence>
<sequence length="235" mass="26468">MKSPFLSENIYVLILAGGTGTRMGSEIPKQFLEFSNEPILVHTLKKFRNWKKQKQIVLVSHSESLSKTESICAPFLENQDRIVEGGETRHESMLRGLSALTIQNEDIILIHDAARPFVLSRELDSLCESARENGISTLASRTSETVLEELNGKTHSLLNREHIWFMKTPQGIRGDILKELLLLPTDPIPTDLCSWALAAGKKSSIVESHPFNLKITRKEDLELAELYSSLFQKIS</sequence>
<dbReference type="HAMAP" id="MF_00108">
    <property type="entry name" value="IspD"/>
    <property type="match status" value="1"/>
</dbReference>
<organism evidence="8 9">
    <name type="scientific">Leptospira santarosai str. MOR084</name>
    <dbReference type="NCBI Taxonomy" id="1049984"/>
    <lineage>
        <taxon>Bacteria</taxon>
        <taxon>Pseudomonadati</taxon>
        <taxon>Spirochaetota</taxon>
        <taxon>Spirochaetia</taxon>
        <taxon>Leptospirales</taxon>
        <taxon>Leptospiraceae</taxon>
        <taxon>Leptospira</taxon>
    </lineage>
</organism>
<evidence type="ECO:0000256" key="6">
    <source>
        <dbReference type="ARBA" id="ARBA00023229"/>
    </source>
</evidence>
<dbReference type="PANTHER" id="PTHR43015">
    <property type="entry name" value="D-RIBITOL-5-PHOSPHATE CYTIDYLYLTRANSFERASE"/>
    <property type="match status" value="1"/>
</dbReference>
<feature type="site" description="Transition state stabilizer" evidence="7">
    <location>
        <position position="29"/>
    </location>
</feature>
<evidence type="ECO:0000256" key="4">
    <source>
        <dbReference type="ARBA" id="ARBA00022679"/>
    </source>
</evidence>
<proteinExistence type="inferred from homology"/>
<dbReference type="PANTHER" id="PTHR43015:SF1">
    <property type="entry name" value="D-RIBITOL-5-PHOSPHATE CYTIDYLYLTRANSFERASE"/>
    <property type="match status" value="1"/>
</dbReference>
<dbReference type="Gene3D" id="3.90.550.10">
    <property type="entry name" value="Spore Coat Polysaccharide Biosynthesis Protein SpsA, Chain A"/>
    <property type="match status" value="1"/>
</dbReference>
<evidence type="ECO:0000256" key="5">
    <source>
        <dbReference type="ARBA" id="ARBA00022695"/>
    </source>
</evidence>
<comment type="catalytic activity">
    <reaction evidence="1 7">
        <text>2-C-methyl-D-erythritol 4-phosphate + CTP + H(+) = 4-CDP-2-C-methyl-D-erythritol + diphosphate</text>
        <dbReference type="Rhea" id="RHEA:13429"/>
        <dbReference type="ChEBI" id="CHEBI:15378"/>
        <dbReference type="ChEBI" id="CHEBI:33019"/>
        <dbReference type="ChEBI" id="CHEBI:37563"/>
        <dbReference type="ChEBI" id="CHEBI:57823"/>
        <dbReference type="ChEBI" id="CHEBI:58262"/>
        <dbReference type="EC" id="2.7.7.60"/>
    </reaction>
</comment>
<dbReference type="RefSeq" id="WP_004476682.1">
    <property type="nucleotide sequence ID" value="NZ_AHON02000059.1"/>
</dbReference>
<dbReference type="InterPro" id="IPR029044">
    <property type="entry name" value="Nucleotide-diphossugar_trans"/>
</dbReference>
<dbReference type="GO" id="GO:0019288">
    <property type="term" value="P:isopentenyl diphosphate biosynthetic process, methylerythritol 4-phosphate pathway"/>
    <property type="evidence" value="ECO:0007669"/>
    <property type="project" value="UniProtKB-UniRule"/>
</dbReference>
<keyword evidence="4 7" id="KW-0808">Transferase</keyword>
<evidence type="ECO:0000313" key="8">
    <source>
        <dbReference type="EMBL" id="EKO33001.1"/>
    </source>
</evidence>
<accession>A0A0E2BNR9</accession>
<evidence type="ECO:0000256" key="7">
    <source>
        <dbReference type="HAMAP-Rule" id="MF_00108"/>
    </source>
</evidence>
<reference evidence="8" key="1">
    <citation type="submission" date="2012-10" db="EMBL/GenBank/DDBJ databases">
        <authorList>
            <person name="Harkins D.M."/>
            <person name="Durkin A.S."/>
            <person name="Brinkac L.M."/>
            <person name="Haft D.H."/>
            <person name="Selengut J.D."/>
            <person name="Sanka R."/>
            <person name="DePew J."/>
            <person name="Purushe J."/>
            <person name="Matthias M.A."/>
            <person name="Vinetz J.M."/>
            <person name="Sutton G.G."/>
            <person name="Nierman W.C."/>
            <person name="Fouts D.E."/>
        </authorList>
    </citation>
    <scope>NUCLEOTIDE SEQUENCE [LARGE SCALE GENOMIC DNA]</scope>
    <source>
        <strain evidence="8">MOR084</strain>
    </source>
</reference>
<dbReference type="EC" id="2.7.7.60" evidence="7"/>
<dbReference type="InterPro" id="IPR018294">
    <property type="entry name" value="ISPD_synthase_CS"/>
</dbReference>
<evidence type="ECO:0000256" key="3">
    <source>
        <dbReference type="ARBA" id="ARBA00009789"/>
    </source>
</evidence>
<protein>
    <recommendedName>
        <fullName evidence="7">2-C-methyl-D-erythritol 4-phosphate cytidylyltransferase</fullName>
        <ecNumber evidence="7">2.7.7.60</ecNumber>
    </recommendedName>
    <alternativeName>
        <fullName evidence="7">4-diphosphocytidyl-2C-methyl-D-erythritol synthase</fullName>
    </alternativeName>
    <alternativeName>
        <fullName evidence="7">MEP cytidylyltransferase</fullName>
        <shortName evidence="7">MCT</shortName>
    </alternativeName>
</protein>